<keyword evidence="3" id="KW-1185">Reference proteome</keyword>
<proteinExistence type="predicted"/>
<dbReference type="GO" id="GO:0003887">
    <property type="term" value="F:DNA-directed DNA polymerase activity"/>
    <property type="evidence" value="ECO:0007669"/>
    <property type="project" value="UniProtKB-EC"/>
</dbReference>
<dbReference type="NCBIfam" id="NF004347">
    <property type="entry name" value="PRK05728.1-4"/>
    <property type="match status" value="1"/>
</dbReference>
<dbReference type="Proteomes" id="UP000557688">
    <property type="component" value="Unassembled WGS sequence"/>
</dbReference>
<dbReference type="InterPro" id="IPR007459">
    <property type="entry name" value="DNA_pol3_chi"/>
</dbReference>
<dbReference type="PANTHER" id="PTHR38767">
    <property type="entry name" value="DNA POLYMERASE III SUBUNIT CHI"/>
    <property type="match status" value="1"/>
</dbReference>
<name>A0A839V405_9PROT</name>
<dbReference type="AlphaFoldDB" id="A0A839V405"/>
<sequence>MAAIGFYHLTRDSAETALPLLLDRTLASGERAVVRLRDAERLKVIDMALWQAPELFLPHGSAADAEAARHAEIQPIWLTVGADDNPAGARFLFLLDGVEASGFDGFERVFDLFDGNDDVQLASARARWTERRAAGHALSYFRQEGGRWLRGG</sequence>
<dbReference type="EMBL" id="JABXXQ010000221">
    <property type="protein sequence ID" value="NVN30800.1"/>
    <property type="molecule type" value="Genomic_DNA"/>
</dbReference>
<comment type="caution">
    <text evidence="1">The sequence shown here is derived from an EMBL/GenBank/DDBJ whole genome shotgun (WGS) entry which is preliminary data.</text>
</comment>
<dbReference type="Proteomes" id="UP000565205">
    <property type="component" value="Unassembled WGS sequence"/>
</dbReference>
<dbReference type="EC" id="2.7.7.7" evidence="1"/>
<gene>
    <name evidence="1" type="ORF">FHR90_002047</name>
    <name evidence="2" type="ORF">HUK83_10710</name>
</gene>
<dbReference type="GO" id="GO:0003677">
    <property type="term" value="F:DNA binding"/>
    <property type="evidence" value="ECO:0007669"/>
    <property type="project" value="InterPro"/>
</dbReference>
<keyword evidence="1" id="KW-0808">Transferase</keyword>
<dbReference type="GO" id="GO:0006260">
    <property type="term" value="P:DNA replication"/>
    <property type="evidence" value="ECO:0007669"/>
    <property type="project" value="InterPro"/>
</dbReference>
<evidence type="ECO:0000313" key="3">
    <source>
        <dbReference type="Proteomes" id="UP000557688"/>
    </source>
</evidence>
<dbReference type="InterPro" id="IPR036768">
    <property type="entry name" value="PolIII_chi_sf"/>
</dbReference>
<dbReference type="Pfam" id="PF04364">
    <property type="entry name" value="DNA_pol3_chi"/>
    <property type="match status" value="1"/>
</dbReference>
<dbReference type="RefSeq" id="WP_176624629.1">
    <property type="nucleotide sequence ID" value="NZ_JABXXQ010000221.1"/>
</dbReference>
<dbReference type="EMBL" id="JACHXV010000006">
    <property type="protein sequence ID" value="MBB3174211.1"/>
    <property type="molecule type" value="Genomic_DNA"/>
</dbReference>
<protein>
    <submittedName>
        <fullName evidence="2">DNA polymerase III subunit chi</fullName>
    </submittedName>
    <submittedName>
        <fullName evidence="1">DNA polymerase-3 subunit chi</fullName>
        <ecNumber evidence="1">2.7.7.7</ecNumber>
    </submittedName>
</protein>
<evidence type="ECO:0000313" key="2">
    <source>
        <dbReference type="EMBL" id="NVN30800.1"/>
    </source>
</evidence>
<evidence type="ECO:0000313" key="1">
    <source>
        <dbReference type="EMBL" id="MBB3174211.1"/>
    </source>
</evidence>
<dbReference type="SUPFAM" id="SSF102400">
    <property type="entry name" value="DNA polymerase III chi subunit"/>
    <property type="match status" value="1"/>
</dbReference>
<accession>A0A839V405</accession>
<reference evidence="1 3" key="2">
    <citation type="submission" date="2020-08" db="EMBL/GenBank/DDBJ databases">
        <title>Genomic Encyclopedia of Type Strains, Phase III (KMG-III): the genomes of soil and plant-associated and newly described type strains.</title>
        <authorList>
            <person name="Whitman W."/>
        </authorList>
    </citation>
    <scope>NUCLEOTIDE SEQUENCE [LARGE SCALE GENOMIC DNA]</scope>
    <source>
        <strain evidence="1 3">CECT 8088</strain>
    </source>
</reference>
<dbReference type="Gene3D" id="3.40.50.10110">
    <property type="entry name" value="DNA polymerase III subunit chi"/>
    <property type="match status" value="1"/>
</dbReference>
<reference evidence="2 4" key="1">
    <citation type="submission" date="2020-06" db="EMBL/GenBank/DDBJ databases">
        <title>Description of novel acetic acid bacteria.</title>
        <authorList>
            <person name="Sombolestani A."/>
        </authorList>
    </citation>
    <scope>NUCLEOTIDE SEQUENCE [LARGE SCALE GENOMIC DNA]</scope>
    <source>
        <strain evidence="2 4">LMG 26838</strain>
    </source>
</reference>
<organism evidence="1 3">
    <name type="scientific">Endobacter medicaginis</name>
    <dbReference type="NCBI Taxonomy" id="1181271"/>
    <lineage>
        <taxon>Bacteria</taxon>
        <taxon>Pseudomonadati</taxon>
        <taxon>Pseudomonadota</taxon>
        <taxon>Alphaproteobacteria</taxon>
        <taxon>Acetobacterales</taxon>
        <taxon>Acetobacteraceae</taxon>
        <taxon>Endobacter</taxon>
    </lineage>
</organism>
<dbReference type="GO" id="GO:0032298">
    <property type="term" value="P:positive regulation of DNA-templated DNA replication initiation"/>
    <property type="evidence" value="ECO:0007669"/>
    <property type="project" value="TreeGrafter"/>
</dbReference>
<evidence type="ECO:0000313" key="4">
    <source>
        <dbReference type="Proteomes" id="UP000565205"/>
    </source>
</evidence>
<dbReference type="PANTHER" id="PTHR38767:SF1">
    <property type="entry name" value="DNA POLYMERASE III SUBUNIT CHI"/>
    <property type="match status" value="1"/>
</dbReference>
<keyword evidence="1" id="KW-0548">Nucleotidyltransferase</keyword>